<keyword evidence="6" id="KW-0004">4Fe-4S</keyword>
<protein>
    <recommendedName>
        <fullName evidence="5 14">Adenine DNA glycosylase</fullName>
        <ecNumber evidence="4 14">3.2.2.31</ecNumber>
    </recommendedName>
</protein>
<dbReference type="InterPro" id="IPR004036">
    <property type="entry name" value="Endonuclease-III-like_CS2"/>
</dbReference>
<dbReference type="GO" id="GO:0032357">
    <property type="term" value="F:oxidized purine DNA binding"/>
    <property type="evidence" value="ECO:0007669"/>
    <property type="project" value="TreeGrafter"/>
</dbReference>
<evidence type="ECO:0000256" key="3">
    <source>
        <dbReference type="ARBA" id="ARBA00008343"/>
    </source>
</evidence>
<evidence type="ECO:0000256" key="6">
    <source>
        <dbReference type="ARBA" id="ARBA00022485"/>
    </source>
</evidence>
<keyword evidence="9" id="KW-0378">Hydrolase</keyword>
<keyword evidence="12" id="KW-0234">DNA repair</keyword>
<comment type="function">
    <text evidence="2">Adenine glycosylase active on G-A mispairs. MutY also corrects error-prone DNA synthesis past GO lesions which are due to the oxidatively damaged form of guanine: 7,8-dihydro-8-oxoguanine (8-oxo-dGTP).</text>
</comment>
<name>A0AAP2W7T8_9FIRM</name>
<keyword evidence="7" id="KW-0479">Metal-binding</keyword>
<comment type="similarity">
    <text evidence="3 14">Belongs to the Nth/MutY family.</text>
</comment>
<evidence type="ECO:0000259" key="15">
    <source>
        <dbReference type="SMART" id="SM00478"/>
    </source>
</evidence>
<dbReference type="FunFam" id="1.10.340.30:FF:000002">
    <property type="entry name" value="Adenine DNA glycosylase"/>
    <property type="match status" value="1"/>
</dbReference>
<dbReference type="NCBIfam" id="TIGR01084">
    <property type="entry name" value="mutY"/>
    <property type="match status" value="1"/>
</dbReference>
<dbReference type="GO" id="GO:0006284">
    <property type="term" value="P:base-excision repair"/>
    <property type="evidence" value="ECO:0007669"/>
    <property type="project" value="UniProtKB-UniRule"/>
</dbReference>
<dbReference type="RefSeq" id="WP_231062678.1">
    <property type="nucleotide sequence ID" value="NZ_JAJNOR010000005.1"/>
</dbReference>
<dbReference type="GO" id="GO:0000701">
    <property type="term" value="F:purine-specific mismatch base pair DNA N-glycosylase activity"/>
    <property type="evidence" value="ECO:0007669"/>
    <property type="project" value="UniProtKB-EC"/>
</dbReference>
<dbReference type="InterPro" id="IPR044298">
    <property type="entry name" value="MIG/MutY"/>
</dbReference>
<dbReference type="Gene3D" id="1.10.1670.10">
    <property type="entry name" value="Helix-hairpin-Helix base-excision DNA repair enzymes (C-terminal)"/>
    <property type="match status" value="1"/>
</dbReference>
<dbReference type="InterPro" id="IPR005760">
    <property type="entry name" value="A/G_AdeGlyc_MutY"/>
</dbReference>
<dbReference type="PANTHER" id="PTHR42944">
    <property type="entry name" value="ADENINE DNA GLYCOSYLASE"/>
    <property type="match status" value="1"/>
</dbReference>
<proteinExistence type="inferred from homology"/>
<evidence type="ECO:0000313" key="16">
    <source>
        <dbReference type="EMBL" id="MCD2492793.1"/>
    </source>
</evidence>
<comment type="catalytic activity">
    <reaction evidence="1 14">
        <text>Hydrolyzes free adenine bases from 7,8-dihydro-8-oxoguanine:adenine mismatched double-stranded DNA, leaving an apurinic site.</text>
        <dbReference type="EC" id="3.2.2.31"/>
    </reaction>
</comment>
<dbReference type="InterPro" id="IPR011257">
    <property type="entry name" value="DNA_glycosylase"/>
</dbReference>
<dbReference type="SUPFAM" id="SSF48150">
    <property type="entry name" value="DNA-glycosylase"/>
    <property type="match status" value="1"/>
</dbReference>
<dbReference type="CDD" id="cd00056">
    <property type="entry name" value="ENDO3c"/>
    <property type="match status" value="1"/>
</dbReference>
<evidence type="ECO:0000256" key="7">
    <source>
        <dbReference type="ARBA" id="ARBA00022723"/>
    </source>
</evidence>
<evidence type="ECO:0000256" key="5">
    <source>
        <dbReference type="ARBA" id="ARBA00022023"/>
    </source>
</evidence>
<sequence>MEEQILDQLYADMEVLEKENDMLPPVKRIKEASVPLLQWYRRHARTLPWRESPTPYHVWVSEIMLQQTRVEAVKAYYERFLAELSDIQALADVKDERLMKLWEGLGYYNRARNLKRAAEEAVLTYGGKLPDSYEELLKLPGIGSYTAGAVASIAYGIPVPAVDGNVLRVISRLLASTEDILKPSLKKKMEELLTEAMPKENAGDFNQALMEIGALVCIPNGQPHCGECPLRGLCLSNRYQKTDSIPVKTPKKSRRVQERTVLAVACGSEVLIHKRPDKGLLAGLYELPNTEGHLEKGQVYAYLGISEEDILVMERLPEAKHIFSHVEWRMTGYYIKLKEEWGKLRDSRDNLPGELVDKADAESRYALPGAFKAYVGYLFH</sequence>
<dbReference type="CDD" id="cd03431">
    <property type="entry name" value="NUDIX_DNA_Glycosylase_C-MutY"/>
    <property type="match status" value="1"/>
</dbReference>
<dbReference type="Pfam" id="PF14815">
    <property type="entry name" value="NUDIX_4"/>
    <property type="match status" value="1"/>
</dbReference>
<evidence type="ECO:0000256" key="1">
    <source>
        <dbReference type="ARBA" id="ARBA00000843"/>
    </source>
</evidence>
<evidence type="ECO:0000256" key="13">
    <source>
        <dbReference type="ARBA" id="ARBA00023295"/>
    </source>
</evidence>
<gene>
    <name evidence="16" type="primary">mutY</name>
    <name evidence="16" type="ORF">LQE92_09140</name>
</gene>
<organism evidence="16 17">
    <name type="scientific">Lientehia hominis</name>
    <dbReference type="NCBI Taxonomy" id="2897778"/>
    <lineage>
        <taxon>Bacteria</taxon>
        <taxon>Bacillati</taxon>
        <taxon>Bacillota</taxon>
        <taxon>Clostridia</taxon>
        <taxon>Lachnospirales</taxon>
        <taxon>Lachnospiraceae</taxon>
        <taxon>Lientehia</taxon>
    </lineage>
</organism>
<dbReference type="InterPro" id="IPR015797">
    <property type="entry name" value="NUDIX_hydrolase-like_dom_sf"/>
</dbReference>
<evidence type="ECO:0000256" key="4">
    <source>
        <dbReference type="ARBA" id="ARBA00012045"/>
    </source>
</evidence>
<dbReference type="GO" id="GO:0046872">
    <property type="term" value="F:metal ion binding"/>
    <property type="evidence" value="ECO:0007669"/>
    <property type="project" value="UniProtKB-UniRule"/>
</dbReference>
<dbReference type="GO" id="GO:0006298">
    <property type="term" value="P:mismatch repair"/>
    <property type="evidence" value="ECO:0007669"/>
    <property type="project" value="TreeGrafter"/>
</dbReference>
<keyword evidence="13 14" id="KW-0326">Glycosidase</keyword>
<evidence type="ECO:0000256" key="8">
    <source>
        <dbReference type="ARBA" id="ARBA00022763"/>
    </source>
</evidence>
<dbReference type="Pfam" id="PF00730">
    <property type="entry name" value="HhH-GPD"/>
    <property type="match status" value="1"/>
</dbReference>
<dbReference type="PROSITE" id="PS01155">
    <property type="entry name" value="ENDONUCLEASE_III_2"/>
    <property type="match status" value="1"/>
</dbReference>
<dbReference type="EMBL" id="JAJNOR010000005">
    <property type="protein sequence ID" value="MCD2492793.1"/>
    <property type="molecule type" value="Genomic_DNA"/>
</dbReference>
<evidence type="ECO:0000256" key="10">
    <source>
        <dbReference type="ARBA" id="ARBA00023004"/>
    </source>
</evidence>
<evidence type="ECO:0000256" key="14">
    <source>
        <dbReference type="RuleBase" id="RU365096"/>
    </source>
</evidence>
<evidence type="ECO:0000256" key="12">
    <source>
        <dbReference type="ARBA" id="ARBA00023204"/>
    </source>
</evidence>
<dbReference type="AlphaFoldDB" id="A0AAP2W7T8"/>
<dbReference type="Gene3D" id="3.90.79.10">
    <property type="entry name" value="Nucleoside Triphosphate Pyrophosphohydrolase"/>
    <property type="match status" value="1"/>
</dbReference>
<dbReference type="InterPro" id="IPR000445">
    <property type="entry name" value="HhH_motif"/>
</dbReference>
<dbReference type="InterPro" id="IPR003265">
    <property type="entry name" value="HhH-GPD_domain"/>
</dbReference>
<keyword evidence="17" id="KW-1185">Reference proteome</keyword>
<feature type="domain" description="HhH-GPD" evidence="15">
    <location>
        <begin position="64"/>
        <end position="215"/>
    </location>
</feature>
<evidence type="ECO:0000256" key="11">
    <source>
        <dbReference type="ARBA" id="ARBA00023014"/>
    </source>
</evidence>
<dbReference type="Proteomes" id="UP001299265">
    <property type="component" value="Unassembled WGS sequence"/>
</dbReference>
<dbReference type="SUPFAM" id="SSF55811">
    <property type="entry name" value="Nudix"/>
    <property type="match status" value="1"/>
</dbReference>
<keyword evidence="11" id="KW-0411">Iron-sulfur</keyword>
<dbReference type="GO" id="GO:0051539">
    <property type="term" value="F:4 iron, 4 sulfur cluster binding"/>
    <property type="evidence" value="ECO:0007669"/>
    <property type="project" value="UniProtKB-UniRule"/>
</dbReference>
<dbReference type="InterPro" id="IPR023170">
    <property type="entry name" value="HhH_base_excis_C"/>
</dbReference>
<comment type="cofactor">
    <cofactor evidence="14">
        <name>[4Fe-4S] cluster</name>
        <dbReference type="ChEBI" id="CHEBI:49883"/>
    </cofactor>
    <text evidence="14">Binds 1 [4Fe-4S] cluster.</text>
</comment>
<dbReference type="EC" id="3.2.2.31" evidence="4 14"/>
<dbReference type="SMART" id="SM00478">
    <property type="entry name" value="ENDO3c"/>
    <property type="match status" value="1"/>
</dbReference>
<keyword evidence="8 14" id="KW-0227">DNA damage</keyword>
<accession>A0AAP2W7T8</accession>
<reference evidence="16 17" key="1">
    <citation type="submission" date="2021-11" db="EMBL/GenBank/DDBJ databases">
        <title>Lacrimispora sp. nov. NSJ-141 isolated from human feces.</title>
        <authorList>
            <person name="Abdugheni R."/>
        </authorList>
    </citation>
    <scope>NUCLEOTIDE SEQUENCE [LARGE SCALE GENOMIC DNA]</scope>
    <source>
        <strain evidence="16 17">NSJ-141</strain>
    </source>
</reference>
<comment type="caution">
    <text evidence="16">The sequence shown here is derived from an EMBL/GenBank/DDBJ whole genome shotgun (WGS) entry which is preliminary data.</text>
</comment>
<evidence type="ECO:0000256" key="9">
    <source>
        <dbReference type="ARBA" id="ARBA00022801"/>
    </source>
</evidence>
<evidence type="ECO:0000313" key="17">
    <source>
        <dbReference type="Proteomes" id="UP001299265"/>
    </source>
</evidence>
<dbReference type="InterPro" id="IPR029119">
    <property type="entry name" value="MutY_C"/>
</dbReference>
<dbReference type="Pfam" id="PF00633">
    <property type="entry name" value="HHH"/>
    <property type="match status" value="1"/>
</dbReference>
<dbReference type="GO" id="GO:0035485">
    <property type="term" value="F:adenine/guanine mispair binding"/>
    <property type="evidence" value="ECO:0007669"/>
    <property type="project" value="TreeGrafter"/>
</dbReference>
<dbReference type="PANTHER" id="PTHR42944:SF1">
    <property type="entry name" value="ADENINE DNA GLYCOSYLASE"/>
    <property type="match status" value="1"/>
</dbReference>
<dbReference type="GO" id="GO:0034039">
    <property type="term" value="F:8-oxo-7,8-dihydroguanine DNA N-glycosylase activity"/>
    <property type="evidence" value="ECO:0007669"/>
    <property type="project" value="TreeGrafter"/>
</dbReference>
<keyword evidence="10 14" id="KW-0408">Iron</keyword>
<dbReference type="Gene3D" id="1.10.340.30">
    <property type="entry name" value="Hypothetical protein, domain 2"/>
    <property type="match status" value="1"/>
</dbReference>
<evidence type="ECO:0000256" key="2">
    <source>
        <dbReference type="ARBA" id="ARBA00002933"/>
    </source>
</evidence>